<sequence length="101" mass="11309">MARIPYSRVIYPRFTLIREASCPSQILNSLNGQYFLLPDKYLFLPPHLFHSTRAVMNTTAIPIPIPVIRTITMGDMDDGVDPSSNSCDGQNKGRGNKLQKS</sequence>
<dbReference type="AlphaFoldDB" id="G4TWR2"/>
<organism evidence="2 3">
    <name type="scientific">Serendipita indica (strain DSM 11827)</name>
    <name type="common">Root endophyte fungus</name>
    <name type="synonym">Piriformospora indica</name>
    <dbReference type="NCBI Taxonomy" id="1109443"/>
    <lineage>
        <taxon>Eukaryota</taxon>
        <taxon>Fungi</taxon>
        <taxon>Dikarya</taxon>
        <taxon>Basidiomycota</taxon>
        <taxon>Agaricomycotina</taxon>
        <taxon>Agaricomycetes</taxon>
        <taxon>Sebacinales</taxon>
        <taxon>Serendipitaceae</taxon>
        <taxon>Serendipita</taxon>
    </lineage>
</organism>
<dbReference type="EMBL" id="CAFZ01000513">
    <property type="protein sequence ID" value="CCA75755.1"/>
    <property type="molecule type" value="Genomic_DNA"/>
</dbReference>
<name>G4TWR2_SERID</name>
<evidence type="ECO:0000256" key="1">
    <source>
        <dbReference type="SAM" id="MobiDB-lite"/>
    </source>
</evidence>
<protein>
    <submittedName>
        <fullName evidence="2">Uncharacterized protein</fullName>
    </submittedName>
</protein>
<accession>G4TWR2</accession>
<reference evidence="2 3" key="1">
    <citation type="journal article" date="2011" name="PLoS Pathog.">
        <title>Endophytic Life Strategies Decoded by Genome and Transcriptome Analyses of the Mutualistic Root Symbiont Piriformospora indica.</title>
        <authorList>
            <person name="Zuccaro A."/>
            <person name="Lahrmann U."/>
            <person name="Guldener U."/>
            <person name="Langen G."/>
            <person name="Pfiffi S."/>
            <person name="Biedenkopf D."/>
            <person name="Wong P."/>
            <person name="Samans B."/>
            <person name="Grimm C."/>
            <person name="Basiewicz M."/>
            <person name="Murat C."/>
            <person name="Martin F."/>
            <person name="Kogel K.H."/>
        </authorList>
    </citation>
    <scope>NUCLEOTIDE SEQUENCE [LARGE SCALE GENOMIC DNA]</scope>
    <source>
        <strain evidence="2 3">DSM 11827</strain>
    </source>
</reference>
<comment type="caution">
    <text evidence="2">The sequence shown here is derived from an EMBL/GenBank/DDBJ whole genome shotgun (WGS) entry which is preliminary data.</text>
</comment>
<evidence type="ECO:0000313" key="2">
    <source>
        <dbReference type="EMBL" id="CCA75755.1"/>
    </source>
</evidence>
<gene>
    <name evidence="2" type="ORF">PIIN_09745</name>
</gene>
<feature type="region of interest" description="Disordered" evidence="1">
    <location>
        <begin position="74"/>
        <end position="101"/>
    </location>
</feature>
<dbReference type="InParanoid" id="G4TWR2"/>
<keyword evidence="3" id="KW-1185">Reference proteome</keyword>
<proteinExistence type="predicted"/>
<dbReference type="HOGENOM" id="CLU_2292754_0_0_1"/>
<dbReference type="Proteomes" id="UP000007148">
    <property type="component" value="Unassembled WGS sequence"/>
</dbReference>
<evidence type="ECO:0000313" key="3">
    <source>
        <dbReference type="Proteomes" id="UP000007148"/>
    </source>
</evidence>